<keyword evidence="1" id="KW-0040">ANK repeat</keyword>
<feature type="repeat" description="ANK" evidence="1">
    <location>
        <begin position="221"/>
        <end position="253"/>
    </location>
</feature>
<reference evidence="3 4" key="1">
    <citation type="submission" date="2015-02" db="EMBL/GenBank/DDBJ databases">
        <authorList>
            <person name="Chooi Y.-H."/>
        </authorList>
    </citation>
    <scope>NUCLEOTIDE SEQUENCE [LARGE SCALE GENOMIC DNA]</scope>
    <source>
        <strain evidence="3">E3</strain>
    </source>
</reference>
<protein>
    <submittedName>
        <fullName evidence="3">Uncharacterized protein</fullName>
    </submittedName>
</protein>
<keyword evidence="4" id="KW-1185">Reference proteome</keyword>
<feature type="chain" id="PRO_5005193713" evidence="2">
    <location>
        <begin position="24"/>
        <end position="426"/>
    </location>
</feature>
<feature type="repeat" description="ANK" evidence="1">
    <location>
        <begin position="149"/>
        <end position="173"/>
    </location>
</feature>
<dbReference type="PROSITE" id="PS50297">
    <property type="entry name" value="ANK_REP_REGION"/>
    <property type="match status" value="2"/>
</dbReference>
<dbReference type="PANTHER" id="PTHR46224">
    <property type="entry name" value="ANKYRIN REPEAT FAMILY PROTEIN"/>
    <property type="match status" value="1"/>
</dbReference>
<dbReference type="PANTHER" id="PTHR46224:SF64">
    <property type="entry name" value="IQ MOTIF AND ANKYRIN REPEAT DOMAIN-CONTAINING PROTEIN 1"/>
    <property type="match status" value="1"/>
</dbReference>
<dbReference type="SUPFAM" id="SSF48403">
    <property type="entry name" value="Ankyrin repeat"/>
    <property type="match status" value="1"/>
</dbReference>
<name>A0A0G4J1S7_PLABS</name>
<keyword evidence="2" id="KW-0732">Signal</keyword>
<feature type="signal peptide" evidence="2">
    <location>
        <begin position="1"/>
        <end position="23"/>
    </location>
</feature>
<dbReference type="Pfam" id="PF12796">
    <property type="entry name" value="Ank_2"/>
    <property type="match status" value="2"/>
</dbReference>
<dbReference type="PROSITE" id="PS50088">
    <property type="entry name" value="ANK_REPEAT"/>
    <property type="match status" value="2"/>
</dbReference>
<sequence>MPATLAVLIAGLLVGVLDTAVMANVWDVPGNAGDDPAASRSTRWAFNDWSVLADIRVQVPMDSFELLLDIVPGLVRLRHVADTRERLAIVEELRRRLVAGGDDVTFLNTAAWDGDMTLLQWASYKGDVMIVPFLLSAPGIDANVAEGVHQKTPLHLAVIFEQFHVIRLLLRVGNIDVNAMDWDRKTPLQYALERWQGSSPSRSLRRTIQKLIRVGAGVGTTEMSPLYWAVDRGLEDVVKLLLSMHVDVNFGGPSKKTPLYNAVKKDHPDIVEMLLKVPGIDLVTGNPLLVAVRNDLPDIVAMLLRCNGIDVNAGNPLLEAVQNDRLSIVQMLINDIRVDVNAGDPSLKAPGLHNVEIAELPIKAQGLDDTTPGFHKAMRHAKVVDQWAANRVLQTPTRSRGSTPDVSRTSSKKRVSRLLCCGDDCV</sequence>
<dbReference type="AlphaFoldDB" id="A0A0G4J1S7"/>
<dbReference type="SMART" id="SM00248">
    <property type="entry name" value="ANK"/>
    <property type="match status" value="7"/>
</dbReference>
<dbReference type="Pfam" id="PF00023">
    <property type="entry name" value="Ank"/>
    <property type="match status" value="1"/>
</dbReference>
<organism evidence="3 4">
    <name type="scientific">Plasmodiophora brassicae</name>
    <name type="common">Clubroot disease agent</name>
    <dbReference type="NCBI Taxonomy" id="37360"/>
    <lineage>
        <taxon>Eukaryota</taxon>
        <taxon>Sar</taxon>
        <taxon>Rhizaria</taxon>
        <taxon>Endomyxa</taxon>
        <taxon>Phytomyxea</taxon>
        <taxon>Plasmodiophorida</taxon>
        <taxon>Plasmodiophoridae</taxon>
        <taxon>Plasmodiophora</taxon>
    </lineage>
</organism>
<dbReference type="InterPro" id="IPR051616">
    <property type="entry name" value="Cul2-RING_E3_ligase_SR"/>
</dbReference>
<dbReference type="EMBL" id="CDSF01000113">
    <property type="protein sequence ID" value="CEP01593.1"/>
    <property type="molecule type" value="Genomic_DNA"/>
</dbReference>
<gene>
    <name evidence="3" type="ORF">PBRA_008535</name>
</gene>
<dbReference type="STRING" id="37360.A0A0G4J1S7"/>
<evidence type="ECO:0000256" key="1">
    <source>
        <dbReference type="PROSITE-ProRule" id="PRU00023"/>
    </source>
</evidence>
<dbReference type="OrthoDB" id="426293at2759"/>
<evidence type="ECO:0000256" key="2">
    <source>
        <dbReference type="SAM" id="SignalP"/>
    </source>
</evidence>
<dbReference type="InterPro" id="IPR002110">
    <property type="entry name" value="Ankyrin_rpt"/>
</dbReference>
<dbReference type="InterPro" id="IPR036770">
    <property type="entry name" value="Ankyrin_rpt-contain_sf"/>
</dbReference>
<accession>A0A0G4J1S7</accession>
<evidence type="ECO:0000313" key="3">
    <source>
        <dbReference type="EMBL" id="CEP01593.1"/>
    </source>
</evidence>
<proteinExistence type="predicted"/>
<dbReference type="Gene3D" id="1.25.40.20">
    <property type="entry name" value="Ankyrin repeat-containing domain"/>
    <property type="match status" value="2"/>
</dbReference>
<evidence type="ECO:0000313" key="4">
    <source>
        <dbReference type="Proteomes" id="UP000039324"/>
    </source>
</evidence>
<dbReference type="Proteomes" id="UP000039324">
    <property type="component" value="Unassembled WGS sequence"/>
</dbReference>